<dbReference type="Proteomes" id="UP000199220">
    <property type="component" value="Unassembled WGS sequence"/>
</dbReference>
<evidence type="ECO:0000313" key="5">
    <source>
        <dbReference type="EMBL" id="SED68884.1"/>
    </source>
</evidence>
<dbReference type="InterPro" id="IPR000917">
    <property type="entry name" value="Sulfatase_N"/>
</dbReference>
<evidence type="ECO:0000256" key="1">
    <source>
        <dbReference type="ARBA" id="ARBA00022723"/>
    </source>
</evidence>
<keyword evidence="1" id="KW-0479">Metal-binding</keyword>
<dbReference type="RefSeq" id="WP_089771496.1">
    <property type="nucleotide sequence ID" value="NZ_FNTX01000001.1"/>
</dbReference>
<dbReference type="Gene3D" id="3.40.720.10">
    <property type="entry name" value="Alkaline Phosphatase, subunit A"/>
    <property type="match status" value="1"/>
</dbReference>
<dbReference type="AlphaFoldDB" id="A0A1H5CQV0"/>
<dbReference type="SUPFAM" id="SSF53649">
    <property type="entry name" value="Alkaline phosphatase-like"/>
    <property type="match status" value="1"/>
</dbReference>
<keyword evidence="2" id="KW-0378">Hydrolase</keyword>
<evidence type="ECO:0000313" key="6">
    <source>
        <dbReference type="Proteomes" id="UP000199220"/>
    </source>
</evidence>
<dbReference type="PANTHER" id="PTHR45953">
    <property type="entry name" value="IDURONATE 2-SULFATASE"/>
    <property type="match status" value="1"/>
</dbReference>
<gene>
    <name evidence="5" type="ORF">SAMN04488554_0440</name>
</gene>
<dbReference type="GO" id="GO:0008484">
    <property type="term" value="F:sulfuric ester hydrolase activity"/>
    <property type="evidence" value="ECO:0007669"/>
    <property type="project" value="TreeGrafter"/>
</dbReference>
<evidence type="ECO:0000259" key="4">
    <source>
        <dbReference type="Pfam" id="PF00884"/>
    </source>
</evidence>
<dbReference type="Pfam" id="PF00884">
    <property type="entry name" value="Sulfatase"/>
    <property type="match status" value="1"/>
</dbReference>
<organism evidence="5 6">
    <name type="scientific">Ruania alba</name>
    <dbReference type="NCBI Taxonomy" id="648782"/>
    <lineage>
        <taxon>Bacteria</taxon>
        <taxon>Bacillati</taxon>
        <taxon>Actinomycetota</taxon>
        <taxon>Actinomycetes</taxon>
        <taxon>Micrococcales</taxon>
        <taxon>Ruaniaceae</taxon>
        <taxon>Ruania</taxon>
    </lineage>
</organism>
<evidence type="ECO:0000256" key="3">
    <source>
        <dbReference type="SAM" id="MobiDB-lite"/>
    </source>
</evidence>
<dbReference type="GO" id="GO:0005737">
    <property type="term" value="C:cytoplasm"/>
    <property type="evidence" value="ECO:0007669"/>
    <property type="project" value="TreeGrafter"/>
</dbReference>
<dbReference type="EMBL" id="FNTX01000001">
    <property type="protein sequence ID" value="SED68884.1"/>
    <property type="molecule type" value="Genomic_DNA"/>
</dbReference>
<evidence type="ECO:0000256" key="2">
    <source>
        <dbReference type="ARBA" id="ARBA00022801"/>
    </source>
</evidence>
<feature type="domain" description="Sulfatase N-terminal" evidence="4">
    <location>
        <begin position="23"/>
        <end position="328"/>
    </location>
</feature>
<protein>
    <submittedName>
        <fullName evidence="5">Arylsulfatase A</fullName>
    </submittedName>
</protein>
<feature type="compositionally biased region" description="Low complexity" evidence="3">
    <location>
        <begin position="8"/>
        <end position="19"/>
    </location>
</feature>
<dbReference type="OrthoDB" id="9777306at2"/>
<sequence>MTTEHGADAAPGSPSGSAANRRPDVVLLICDQMQAQRLSWGDPSLTPNIDGLAARGATFDRAYCSSAQCTPSRASLQTGLYPHEAGVMVIYGFGGHTGHLDDRHTTIAHAFSEAGYSTALFGKSHFGYPIDRLGYDGGVERGAGSSMAKVDRQISDDAIEYVADHDPDRPMFLVVSWHQPHPPFEPVEEYLERARDAVEIPASFDDDLAGRPLYQTARRSHREGSYTEEGLREEQAEYLSMIAAMDHEVGRVLDAVAARERESVVAFTSDHGDMMGGHGLRLKGTFPYEELFRVPLIISAPQITPGTRVDGLTVNVELPGTLLDLAGVQRPEVWPDRPSVPSVAGGGAGPEQIFMEHYGSYWGFHPFRMVRTDRYKYVRHYGPGEGDAELYDLVADPHEMVNRAYDPDFRPIRDDLHERVDTWWEQTGGRDWKYYESDEFRLGGADTLSWDNELWAPT</sequence>
<reference evidence="6" key="1">
    <citation type="submission" date="2016-10" db="EMBL/GenBank/DDBJ databases">
        <authorList>
            <person name="Varghese N."/>
            <person name="Submissions S."/>
        </authorList>
    </citation>
    <scope>NUCLEOTIDE SEQUENCE [LARGE SCALE GENOMIC DNA]</scope>
    <source>
        <strain evidence="6">DSM 21368</strain>
    </source>
</reference>
<proteinExistence type="predicted"/>
<dbReference type="InterPro" id="IPR017850">
    <property type="entry name" value="Alkaline_phosphatase_core_sf"/>
</dbReference>
<dbReference type="STRING" id="648782.SAMN04488554_0440"/>
<name>A0A1H5CQV0_9MICO</name>
<accession>A0A1H5CQV0</accession>
<keyword evidence="6" id="KW-1185">Reference proteome</keyword>
<dbReference type="GO" id="GO:0046872">
    <property type="term" value="F:metal ion binding"/>
    <property type="evidence" value="ECO:0007669"/>
    <property type="project" value="UniProtKB-KW"/>
</dbReference>
<feature type="region of interest" description="Disordered" evidence="3">
    <location>
        <begin position="1"/>
        <end position="20"/>
    </location>
</feature>
<dbReference type="PANTHER" id="PTHR45953:SF1">
    <property type="entry name" value="IDURONATE 2-SULFATASE"/>
    <property type="match status" value="1"/>
</dbReference>